<evidence type="ECO:0000313" key="1">
    <source>
        <dbReference type="EMBL" id="MBB5694139.1"/>
    </source>
</evidence>
<dbReference type="Proteomes" id="UP000580654">
    <property type="component" value="Unassembled WGS sequence"/>
</dbReference>
<dbReference type="AlphaFoldDB" id="A0A840Y5T4"/>
<dbReference type="EMBL" id="JACIJD010000008">
    <property type="protein sequence ID" value="MBB5694139.1"/>
    <property type="molecule type" value="Genomic_DNA"/>
</dbReference>
<reference evidence="1 2" key="1">
    <citation type="submission" date="2020-08" db="EMBL/GenBank/DDBJ databases">
        <title>Genomic Encyclopedia of Type Strains, Phase IV (KMG-IV): sequencing the most valuable type-strain genomes for metagenomic binning, comparative biology and taxonomic classification.</title>
        <authorList>
            <person name="Goeker M."/>
        </authorList>
    </citation>
    <scope>NUCLEOTIDE SEQUENCE [LARGE SCALE GENOMIC DNA]</scope>
    <source>
        <strain evidence="1 2">DSM 25622</strain>
    </source>
</reference>
<keyword evidence="2" id="KW-1185">Reference proteome</keyword>
<gene>
    <name evidence="1" type="ORF">FHS87_002179</name>
</gene>
<accession>A0A840Y5T4</accession>
<sequence>MALLLLQAVARPHRLIADKAYDADSLRRWLKEGC</sequence>
<name>A0A840Y5T4_9PROT</name>
<organism evidence="1 2">
    <name type="scientific">Muricoccus pecuniae</name>
    <dbReference type="NCBI Taxonomy" id="693023"/>
    <lineage>
        <taxon>Bacteria</taxon>
        <taxon>Pseudomonadati</taxon>
        <taxon>Pseudomonadota</taxon>
        <taxon>Alphaproteobacteria</taxon>
        <taxon>Acetobacterales</taxon>
        <taxon>Roseomonadaceae</taxon>
        <taxon>Muricoccus</taxon>
    </lineage>
</organism>
<evidence type="ECO:0000313" key="2">
    <source>
        <dbReference type="Proteomes" id="UP000580654"/>
    </source>
</evidence>
<protein>
    <recommendedName>
        <fullName evidence="3">Transposase</fullName>
    </recommendedName>
</protein>
<proteinExistence type="predicted"/>
<comment type="caution">
    <text evidence="1">The sequence shown here is derived from an EMBL/GenBank/DDBJ whole genome shotgun (WGS) entry which is preliminary data.</text>
</comment>
<evidence type="ECO:0008006" key="3">
    <source>
        <dbReference type="Google" id="ProtNLM"/>
    </source>
</evidence>